<dbReference type="EMBL" id="JANPWB010000010">
    <property type="protein sequence ID" value="KAJ1140830.1"/>
    <property type="molecule type" value="Genomic_DNA"/>
</dbReference>
<proteinExistence type="predicted"/>
<reference evidence="1" key="1">
    <citation type="journal article" date="2022" name="bioRxiv">
        <title>Sequencing and chromosome-scale assembly of the giantPleurodeles waltlgenome.</title>
        <authorList>
            <person name="Brown T."/>
            <person name="Elewa A."/>
            <person name="Iarovenko S."/>
            <person name="Subramanian E."/>
            <person name="Araus A.J."/>
            <person name="Petzold A."/>
            <person name="Susuki M."/>
            <person name="Suzuki K.-i.T."/>
            <person name="Hayashi T."/>
            <person name="Toyoda A."/>
            <person name="Oliveira C."/>
            <person name="Osipova E."/>
            <person name="Leigh N.D."/>
            <person name="Simon A."/>
            <person name="Yun M.H."/>
        </authorList>
    </citation>
    <scope>NUCLEOTIDE SEQUENCE</scope>
    <source>
        <strain evidence="1">20211129_DDA</strain>
        <tissue evidence="1">Liver</tissue>
    </source>
</reference>
<sequence>MHTQRAIGRNPFVSRTPRAAALPFARHFTWIMYPKGRDRCVKAQNPKRQNISIPPRNTLNIAYATVRPPAPVCSAELALPQPSARKPLLC</sequence>
<keyword evidence="2" id="KW-1185">Reference proteome</keyword>
<accession>A0AAV7QNX6</accession>
<name>A0AAV7QNX6_PLEWA</name>
<evidence type="ECO:0000313" key="1">
    <source>
        <dbReference type="EMBL" id="KAJ1140830.1"/>
    </source>
</evidence>
<gene>
    <name evidence="1" type="ORF">NDU88_007168</name>
</gene>
<comment type="caution">
    <text evidence="1">The sequence shown here is derived from an EMBL/GenBank/DDBJ whole genome shotgun (WGS) entry which is preliminary data.</text>
</comment>
<dbReference type="Proteomes" id="UP001066276">
    <property type="component" value="Chromosome 6"/>
</dbReference>
<protein>
    <submittedName>
        <fullName evidence="1">Uncharacterized protein</fullName>
    </submittedName>
</protein>
<evidence type="ECO:0000313" key="2">
    <source>
        <dbReference type="Proteomes" id="UP001066276"/>
    </source>
</evidence>
<organism evidence="1 2">
    <name type="scientific">Pleurodeles waltl</name>
    <name type="common">Iberian ribbed newt</name>
    <dbReference type="NCBI Taxonomy" id="8319"/>
    <lineage>
        <taxon>Eukaryota</taxon>
        <taxon>Metazoa</taxon>
        <taxon>Chordata</taxon>
        <taxon>Craniata</taxon>
        <taxon>Vertebrata</taxon>
        <taxon>Euteleostomi</taxon>
        <taxon>Amphibia</taxon>
        <taxon>Batrachia</taxon>
        <taxon>Caudata</taxon>
        <taxon>Salamandroidea</taxon>
        <taxon>Salamandridae</taxon>
        <taxon>Pleurodelinae</taxon>
        <taxon>Pleurodeles</taxon>
    </lineage>
</organism>
<dbReference type="AlphaFoldDB" id="A0AAV7QNX6"/>